<dbReference type="InterPro" id="IPR003646">
    <property type="entry name" value="SH3-like_bac-type"/>
</dbReference>
<sequence length="276" mass="31280">MQNEVTFVSIWDSAFFSKFKTTLMFGICNLAIIPLRAEASDRSEIVSQVLFGEHFEVLEQQKQWTRISLQYDNYEGWIDTKQFREISEHAFGQLSEAAVVLNSDLVEYVAAPDNLLMPIPLGASLSFLDNSEINVENFGFEGLKISGKKPKSNLINTAFMYLNAPYLWGGKTPFGIDCSGFTQMVYKLNGYHLLRDASQQATQGEALSFIEESEPGDLAFFDNDEGRIIHVGIIMDDNYIIHGSGKIRIDRLDHLGIYNAEINRHTHKLRVIKKII</sequence>
<dbReference type="Proteomes" id="UP000199580">
    <property type="component" value="Unassembled WGS sequence"/>
</dbReference>
<dbReference type="AlphaFoldDB" id="A0A1G8ZZS9"/>
<accession>A0A1G8ZZS9</accession>
<dbReference type="InterPro" id="IPR038765">
    <property type="entry name" value="Papain-like_cys_pep_sf"/>
</dbReference>
<evidence type="ECO:0000256" key="4">
    <source>
        <dbReference type="ARBA" id="ARBA00022807"/>
    </source>
</evidence>
<feature type="domain" description="SH3b" evidence="5">
    <location>
        <begin position="20"/>
        <end position="87"/>
    </location>
</feature>
<evidence type="ECO:0000313" key="7">
    <source>
        <dbReference type="EMBL" id="SDK20124.1"/>
    </source>
</evidence>
<dbReference type="SUPFAM" id="SSF54001">
    <property type="entry name" value="Cysteine proteinases"/>
    <property type="match status" value="1"/>
</dbReference>
<dbReference type="InterPro" id="IPR000064">
    <property type="entry name" value="NLP_P60_dom"/>
</dbReference>
<keyword evidence="2" id="KW-0645">Protease</keyword>
<feature type="domain" description="NlpC/P60" evidence="6">
    <location>
        <begin position="148"/>
        <end position="273"/>
    </location>
</feature>
<organism evidence="7 8">
    <name type="scientific">Flavobacterium noncentrifugens</name>
    <dbReference type="NCBI Taxonomy" id="1128970"/>
    <lineage>
        <taxon>Bacteria</taxon>
        <taxon>Pseudomonadati</taxon>
        <taxon>Bacteroidota</taxon>
        <taxon>Flavobacteriia</taxon>
        <taxon>Flavobacteriales</taxon>
        <taxon>Flavobacteriaceae</taxon>
        <taxon>Flavobacterium</taxon>
    </lineage>
</organism>
<evidence type="ECO:0000256" key="2">
    <source>
        <dbReference type="ARBA" id="ARBA00022670"/>
    </source>
</evidence>
<dbReference type="InterPro" id="IPR041382">
    <property type="entry name" value="SH3_16"/>
</dbReference>
<gene>
    <name evidence="7" type="ORF">SAMN04487935_2796</name>
</gene>
<protein>
    <submittedName>
        <fullName evidence="7">SH3 domain-containing protein</fullName>
    </submittedName>
</protein>
<dbReference type="PANTHER" id="PTHR47053">
    <property type="entry name" value="MUREIN DD-ENDOPEPTIDASE MEPH-RELATED"/>
    <property type="match status" value="1"/>
</dbReference>
<dbReference type="PROSITE" id="PS51781">
    <property type="entry name" value="SH3B"/>
    <property type="match status" value="1"/>
</dbReference>
<keyword evidence="4" id="KW-0788">Thiol protease</keyword>
<keyword evidence="3" id="KW-0378">Hydrolase</keyword>
<proteinExistence type="inferred from homology"/>
<dbReference type="PANTHER" id="PTHR47053:SF1">
    <property type="entry name" value="MUREIN DD-ENDOPEPTIDASE MEPH-RELATED"/>
    <property type="match status" value="1"/>
</dbReference>
<dbReference type="GO" id="GO:0006508">
    <property type="term" value="P:proteolysis"/>
    <property type="evidence" value="ECO:0007669"/>
    <property type="project" value="UniProtKB-KW"/>
</dbReference>
<reference evidence="7 8" key="1">
    <citation type="submission" date="2016-10" db="EMBL/GenBank/DDBJ databases">
        <authorList>
            <person name="de Groot N.N."/>
        </authorList>
    </citation>
    <scope>NUCLEOTIDE SEQUENCE [LARGE SCALE GENOMIC DNA]</scope>
    <source>
        <strain evidence="7 8">CGMCC 1.10076</strain>
    </source>
</reference>
<dbReference type="Pfam" id="PF18348">
    <property type="entry name" value="SH3_16"/>
    <property type="match status" value="1"/>
</dbReference>
<name>A0A1G8ZZS9_9FLAO</name>
<evidence type="ECO:0000259" key="6">
    <source>
        <dbReference type="PROSITE" id="PS51935"/>
    </source>
</evidence>
<evidence type="ECO:0000259" key="5">
    <source>
        <dbReference type="PROSITE" id="PS51781"/>
    </source>
</evidence>
<dbReference type="PROSITE" id="PS51935">
    <property type="entry name" value="NLPC_P60"/>
    <property type="match status" value="1"/>
</dbReference>
<evidence type="ECO:0000256" key="3">
    <source>
        <dbReference type="ARBA" id="ARBA00022801"/>
    </source>
</evidence>
<dbReference type="InterPro" id="IPR051202">
    <property type="entry name" value="Peptidase_C40"/>
</dbReference>
<evidence type="ECO:0000313" key="8">
    <source>
        <dbReference type="Proteomes" id="UP000199580"/>
    </source>
</evidence>
<comment type="similarity">
    <text evidence="1">Belongs to the peptidase C40 family.</text>
</comment>
<dbReference type="Gene3D" id="3.90.1720.10">
    <property type="entry name" value="endopeptidase domain like (from Nostoc punctiforme)"/>
    <property type="match status" value="1"/>
</dbReference>
<dbReference type="GO" id="GO:0008234">
    <property type="term" value="F:cysteine-type peptidase activity"/>
    <property type="evidence" value="ECO:0007669"/>
    <property type="project" value="UniProtKB-KW"/>
</dbReference>
<evidence type="ECO:0000256" key="1">
    <source>
        <dbReference type="ARBA" id="ARBA00007074"/>
    </source>
</evidence>
<dbReference type="Pfam" id="PF00877">
    <property type="entry name" value="NLPC_P60"/>
    <property type="match status" value="1"/>
</dbReference>
<keyword evidence="8" id="KW-1185">Reference proteome</keyword>
<dbReference type="EMBL" id="FNEZ01000004">
    <property type="protein sequence ID" value="SDK20124.1"/>
    <property type="molecule type" value="Genomic_DNA"/>
</dbReference>
<dbReference type="Gene3D" id="2.30.30.40">
    <property type="entry name" value="SH3 Domains"/>
    <property type="match status" value="1"/>
</dbReference>
<dbReference type="STRING" id="1128970.SAMN04487935_2796"/>